<feature type="non-terminal residue" evidence="2">
    <location>
        <position position="1"/>
    </location>
</feature>
<feature type="region of interest" description="Disordered" evidence="1">
    <location>
        <begin position="45"/>
        <end position="88"/>
    </location>
</feature>
<dbReference type="AlphaFoldDB" id="A0A8T4J574"/>
<sequence>LSVHAGALEFRPDAPPEEIAGAAGVIRGSAHQALEELREVIGVLRAGSPVRRDGPAGPEPEGAGSAGPGTGTGGGEPEGSGRPQPRLADVARLVRESREAGTRVTLRQR</sequence>
<comment type="caution">
    <text evidence="2">The sequence shown here is derived from an EMBL/GenBank/DDBJ whole genome shotgun (WGS) entry which is preliminary data.</text>
</comment>
<dbReference type="Proteomes" id="UP000675554">
    <property type="component" value="Unassembled WGS sequence"/>
</dbReference>
<dbReference type="EMBL" id="JAGSMN010001977">
    <property type="protein sequence ID" value="MBR7678888.1"/>
    <property type="molecule type" value="Genomic_DNA"/>
</dbReference>
<proteinExistence type="predicted"/>
<feature type="non-terminal residue" evidence="2">
    <location>
        <position position="109"/>
    </location>
</feature>
<organism evidence="2 3">
    <name type="scientific">Streptomyces daliensis</name>
    <dbReference type="NCBI Taxonomy" id="299421"/>
    <lineage>
        <taxon>Bacteria</taxon>
        <taxon>Bacillati</taxon>
        <taxon>Actinomycetota</taxon>
        <taxon>Actinomycetes</taxon>
        <taxon>Kitasatosporales</taxon>
        <taxon>Streptomycetaceae</taxon>
        <taxon>Streptomyces</taxon>
    </lineage>
</organism>
<evidence type="ECO:0000313" key="3">
    <source>
        <dbReference type="Proteomes" id="UP000675554"/>
    </source>
</evidence>
<feature type="compositionally biased region" description="Gly residues" evidence="1">
    <location>
        <begin position="64"/>
        <end position="78"/>
    </location>
</feature>
<keyword evidence="3" id="KW-1185">Reference proteome</keyword>
<evidence type="ECO:0000313" key="2">
    <source>
        <dbReference type="EMBL" id="MBR7678888.1"/>
    </source>
</evidence>
<protein>
    <submittedName>
        <fullName evidence="2">Uncharacterized protein</fullName>
    </submittedName>
</protein>
<reference evidence="2" key="1">
    <citation type="submission" date="2021-04" db="EMBL/GenBank/DDBJ databases">
        <title>Sequencing of actinobacteria type strains.</title>
        <authorList>
            <person name="Nguyen G.-S."/>
            <person name="Wentzel A."/>
        </authorList>
    </citation>
    <scope>NUCLEOTIDE SEQUENCE</scope>
    <source>
        <strain evidence="2">DSM 42095</strain>
    </source>
</reference>
<evidence type="ECO:0000256" key="1">
    <source>
        <dbReference type="SAM" id="MobiDB-lite"/>
    </source>
</evidence>
<gene>
    <name evidence="2" type="ORF">KDA82_39285</name>
</gene>
<accession>A0A8T4J574</accession>
<name>A0A8T4J574_9ACTN</name>